<protein>
    <submittedName>
        <fullName evidence="3">B160</fullName>
    </submittedName>
</protein>
<reference evidence="3 4" key="1">
    <citation type="journal article" date="2012" name="J. Virol.">
        <title>A Novel Bat Herpesvirus Encodes Homologues of Major Histocompatibility Complex Classes I and II, C-Type Lectin, and a Unique Family of Immune-Related Genes.</title>
        <authorList>
            <person name="Zhang H."/>
            <person name="Todd S."/>
            <person name="Tachedjian M."/>
            <person name="Barr J.A."/>
            <person name="Luo M."/>
            <person name="Yu M."/>
            <person name="Marsh G.A."/>
            <person name="Crameri G."/>
            <person name="Wang L.F."/>
        </authorList>
    </citation>
    <scope>NUCLEOTIDE SEQUENCE [LARGE SCALE GENOMIC DNA]</scope>
    <source>
        <strain evidence="3">B7D8</strain>
    </source>
</reference>
<dbReference type="RefSeq" id="YP_010797195.1">
    <property type="nucleotide sequence ID" value="NC_076129.1"/>
</dbReference>
<keyword evidence="4" id="KW-1185">Reference proteome</keyword>
<dbReference type="KEGG" id="vg:80534898"/>
<feature type="region of interest" description="Disordered" evidence="1">
    <location>
        <begin position="1"/>
        <end position="48"/>
    </location>
</feature>
<evidence type="ECO:0000313" key="4">
    <source>
        <dbReference type="Proteomes" id="UP000103899"/>
    </source>
</evidence>
<dbReference type="Proteomes" id="UP000103899">
    <property type="component" value="Segment"/>
</dbReference>
<dbReference type="EMBL" id="JQ805139">
    <property type="protein sequence ID" value="AFK84006.1"/>
    <property type="molecule type" value="Genomic_DNA"/>
</dbReference>
<keyword evidence="2" id="KW-0472">Membrane</keyword>
<organism evidence="3 4">
    <name type="scientific">miniopterid betaherpesvirus 1</name>
    <dbReference type="NCBI Taxonomy" id="3070189"/>
    <lineage>
        <taxon>Viruses</taxon>
        <taxon>Duplodnaviria</taxon>
        <taxon>Heunggongvirae</taxon>
        <taxon>Peploviricota</taxon>
        <taxon>Herviviricetes</taxon>
        <taxon>Herpesvirales</taxon>
        <taxon>Orthoherpesviridae</taxon>
        <taxon>Betaherpesvirinae</taxon>
        <taxon>Quwivirus</taxon>
        <taxon>Quwivirus miniopteridbeta1</taxon>
    </lineage>
</organism>
<evidence type="ECO:0000313" key="3">
    <source>
        <dbReference type="EMBL" id="AFK84006.1"/>
    </source>
</evidence>
<dbReference type="GeneID" id="80534898"/>
<feature type="region of interest" description="Disordered" evidence="1">
    <location>
        <begin position="118"/>
        <end position="184"/>
    </location>
</feature>
<accession>I3VQG2</accession>
<proteinExistence type="predicted"/>
<evidence type="ECO:0000256" key="2">
    <source>
        <dbReference type="SAM" id="Phobius"/>
    </source>
</evidence>
<feature type="compositionally biased region" description="Basic residues" evidence="1">
    <location>
        <begin position="155"/>
        <end position="177"/>
    </location>
</feature>
<feature type="compositionally biased region" description="Polar residues" evidence="1">
    <location>
        <begin position="15"/>
        <end position="31"/>
    </location>
</feature>
<feature type="compositionally biased region" description="Basic and acidic residues" evidence="1">
    <location>
        <begin position="35"/>
        <end position="45"/>
    </location>
</feature>
<name>I3VQG2_9BETA</name>
<keyword evidence="2" id="KW-0812">Transmembrane</keyword>
<feature type="compositionally biased region" description="Low complexity" evidence="1">
    <location>
        <begin position="124"/>
        <end position="140"/>
    </location>
</feature>
<sequence length="184" mass="20093">MPGFPFPAPDASDAWSDSGSEFSFDPTTSDSWPEESEKRSEDQKSVTRQKPCGTRCKVALIVCVLFVACAAASSTLLWCVGWPGRDEATDDGSASARSALNSIFVSRNDSEYVLTASSPSTEVEPFTEPTPSMPSPTTATGRDRATPAPPTTTPAKKKVKTTKNRRRRPEPRRRNRRPTLAERI</sequence>
<feature type="transmembrane region" description="Helical" evidence="2">
    <location>
        <begin position="58"/>
        <end position="78"/>
    </location>
</feature>
<evidence type="ECO:0000256" key="1">
    <source>
        <dbReference type="SAM" id="MobiDB-lite"/>
    </source>
</evidence>
<keyword evidence="2" id="KW-1133">Transmembrane helix</keyword>